<proteinExistence type="predicted"/>
<reference evidence="1" key="1">
    <citation type="submission" date="2018-06" db="EMBL/GenBank/DDBJ databases">
        <authorList>
            <person name="Zhirakovskaya E."/>
        </authorList>
    </citation>
    <scope>NUCLEOTIDE SEQUENCE</scope>
</reference>
<gene>
    <name evidence="1" type="ORF">MNBD_GAMMA19-637</name>
</gene>
<organism evidence="1">
    <name type="scientific">hydrothermal vent metagenome</name>
    <dbReference type="NCBI Taxonomy" id="652676"/>
    <lineage>
        <taxon>unclassified sequences</taxon>
        <taxon>metagenomes</taxon>
        <taxon>ecological metagenomes</taxon>
    </lineage>
</organism>
<name>A0A3B1AWD9_9ZZZZ</name>
<evidence type="ECO:0000313" key="1">
    <source>
        <dbReference type="EMBL" id="VAX03598.1"/>
    </source>
</evidence>
<dbReference type="AlphaFoldDB" id="A0A3B1AWD9"/>
<dbReference type="EMBL" id="UOFV01000411">
    <property type="protein sequence ID" value="VAX03598.1"/>
    <property type="molecule type" value="Genomic_DNA"/>
</dbReference>
<feature type="non-terminal residue" evidence="1">
    <location>
        <position position="137"/>
    </location>
</feature>
<accession>A0A3B1AWD9</accession>
<sequence length="137" mass="15472">MPPSIMKIKLGEPGTQFLQRNHLDSRGNVDRQPAGLNFYEHRWGTAYPGTVYVENGAHSFEIQHVVSITGTENAEKLENGIYDFSIRALISQNRPTPHDEARIAFITLLQTLAQVGWKPAIPYDAPRLSGEQAFKYY</sequence>
<protein>
    <submittedName>
        <fullName evidence="1">Uncharacterized protein</fullName>
    </submittedName>
</protein>